<feature type="domain" description="ProQ/FinO" evidence="2">
    <location>
        <begin position="6"/>
        <end position="115"/>
    </location>
</feature>
<evidence type="ECO:0000256" key="1">
    <source>
        <dbReference type="ARBA" id="ARBA00022884"/>
    </source>
</evidence>
<dbReference type="AlphaFoldDB" id="A0A940MXX5"/>
<proteinExistence type="predicted"/>
<comment type="caution">
    <text evidence="3">The sequence shown here is derived from an EMBL/GenBank/DDBJ whole genome shotgun (WGS) entry which is preliminary data.</text>
</comment>
<evidence type="ECO:0000259" key="2">
    <source>
        <dbReference type="SMART" id="SM00945"/>
    </source>
</evidence>
<name>A0A940MXX5_9PROT</name>
<dbReference type="InterPro" id="IPR036442">
    <property type="entry name" value="ProQ/FinO_sf"/>
</dbReference>
<dbReference type="SMART" id="SM00945">
    <property type="entry name" value="ProQ"/>
    <property type="match status" value="1"/>
</dbReference>
<dbReference type="InterPro" id="IPR016103">
    <property type="entry name" value="ProQ/FinO"/>
</dbReference>
<evidence type="ECO:0000313" key="3">
    <source>
        <dbReference type="EMBL" id="MBP0492849.1"/>
    </source>
</evidence>
<dbReference type="Proteomes" id="UP000677537">
    <property type="component" value="Unassembled WGS sequence"/>
</dbReference>
<evidence type="ECO:0000313" key="4">
    <source>
        <dbReference type="Proteomes" id="UP000677537"/>
    </source>
</evidence>
<dbReference type="RefSeq" id="WP_209372699.1">
    <property type="nucleotide sequence ID" value="NZ_JAGIZA010000004.1"/>
</dbReference>
<sequence>MRKRFHEEWRADRARLTAAYPIAFPARNKPRPALSRRIRDQLVAAGIMDRRQAGLFLSAWTCRPRYLQALVEGGRRVHLDGCPAEHITAGDQRYAARALEQLQGGALAMVRPGRAAPAREAAHA</sequence>
<reference evidence="3" key="1">
    <citation type="submission" date="2021-03" db="EMBL/GenBank/DDBJ databases">
        <authorList>
            <person name="So Y."/>
        </authorList>
    </citation>
    <scope>NUCLEOTIDE SEQUENCE</scope>
    <source>
        <strain evidence="3">SG15</strain>
    </source>
</reference>
<keyword evidence="4" id="KW-1185">Reference proteome</keyword>
<accession>A0A940MXX5</accession>
<organism evidence="3 4">
    <name type="scientific">Roseomonas indoligenes</name>
    <dbReference type="NCBI Taxonomy" id="2820811"/>
    <lineage>
        <taxon>Bacteria</taxon>
        <taxon>Pseudomonadati</taxon>
        <taxon>Pseudomonadota</taxon>
        <taxon>Alphaproteobacteria</taxon>
        <taxon>Acetobacterales</taxon>
        <taxon>Roseomonadaceae</taxon>
        <taxon>Roseomonas</taxon>
    </lineage>
</organism>
<dbReference type="SUPFAM" id="SSF48657">
    <property type="entry name" value="FinO-like"/>
    <property type="match status" value="1"/>
</dbReference>
<keyword evidence="1" id="KW-0694">RNA-binding</keyword>
<gene>
    <name evidence="3" type="ORF">J5Y10_08670</name>
</gene>
<dbReference type="EMBL" id="JAGIZA010000004">
    <property type="protein sequence ID" value="MBP0492849.1"/>
    <property type="molecule type" value="Genomic_DNA"/>
</dbReference>
<dbReference type="Pfam" id="PF04352">
    <property type="entry name" value="ProQ"/>
    <property type="match status" value="1"/>
</dbReference>
<dbReference type="GO" id="GO:0003723">
    <property type="term" value="F:RNA binding"/>
    <property type="evidence" value="ECO:0007669"/>
    <property type="project" value="UniProtKB-KW"/>
</dbReference>
<protein>
    <recommendedName>
        <fullName evidence="2">ProQ/FinO domain-containing protein</fullName>
    </recommendedName>
</protein>
<dbReference type="Gene3D" id="1.10.1710.10">
    <property type="entry name" value="ProQ/FinO domain"/>
    <property type="match status" value="1"/>
</dbReference>